<evidence type="ECO:0000256" key="4">
    <source>
        <dbReference type="ARBA" id="ARBA00022806"/>
    </source>
</evidence>
<evidence type="ECO:0000256" key="3">
    <source>
        <dbReference type="ARBA" id="ARBA00022801"/>
    </source>
</evidence>
<evidence type="ECO:0000259" key="10">
    <source>
        <dbReference type="PROSITE" id="PS51195"/>
    </source>
</evidence>
<comment type="caution">
    <text evidence="11">The sequence shown here is derived from an EMBL/GenBank/DDBJ whole genome shotgun (WGS) entry which is preliminary data.</text>
</comment>
<gene>
    <name evidence="11" type="ORF">PanWU01x14_171400</name>
</gene>
<proteinExistence type="predicted"/>
<evidence type="ECO:0000259" key="9">
    <source>
        <dbReference type="PROSITE" id="PS51194"/>
    </source>
</evidence>
<feature type="domain" description="DEAD-box RNA helicase Q" evidence="10">
    <location>
        <begin position="38"/>
        <end position="66"/>
    </location>
</feature>
<dbReference type="InterPro" id="IPR001650">
    <property type="entry name" value="Helicase_C-like"/>
</dbReference>
<dbReference type="GO" id="GO:0005524">
    <property type="term" value="F:ATP binding"/>
    <property type="evidence" value="ECO:0007669"/>
    <property type="project" value="UniProtKB-KW"/>
</dbReference>
<name>A0A2P5C9Q2_PARAD</name>
<reference evidence="12" key="1">
    <citation type="submission" date="2016-06" db="EMBL/GenBank/DDBJ databases">
        <title>Parallel loss of symbiosis genes in relatives of nitrogen-fixing non-legume Parasponia.</title>
        <authorList>
            <person name="Van Velzen R."/>
            <person name="Holmer R."/>
            <person name="Bu F."/>
            <person name="Rutten L."/>
            <person name="Van Zeijl A."/>
            <person name="Liu W."/>
            <person name="Santuari L."/>
            <person name="Cao Q."/>
            <person name="Sharma T."/>
            <person name="Shen D."/>
            <person name="Roswanjaya Y."/>
            <person name="Wardhani T."/>
            <person name="Kalhor M.S."/>
            <person name="Jansen J."/>
            <person name="Van den Hoogen J."/>
            <person name="Gungor B."/>
            <person name="Hartog M."/>
            <person name="Hontelez J."/>
            <person name="Verver J."/>
            <person name="Yang W.-C."/>
            <person name="Schijlen E."/>
            <person name="Repin R."/>
            <person name="Schilthuizen M."/>
            <person name="Schranz E."/>
            <person name="Heidstra R."/>
            <person name="Miyata K."/>
            <person name="Fedorova E."/>
            <person name="Kohlen W."/>
            <person name="Bisseling T."/>
            <person name="Smit S."/>
            <person name="Geurts R."/>
        </authorList>
    </citation>
    <scope>NUCLEOTIDE SEQUENCE [LARGE SCALE GENOMIC DNA]</scope>
    <source>
        <strain evidence="12">cv. WU1-14</strain>
    </source>
</reference>
<protein>
    <recommendedName>
        <fullName evidence="1">RNA helicase</fullName>
        <ecNumber evidence="1">3.6.4.13</ecNumber>
    </recommendedName>
</protein>
<evidence type="ECO:0000259" key="8">
    <source>
        <dbReference type="PROSITE" id="PS51192"/>
    </source>
</evidence>
<dbReference type="PANTHER" id="PTHR47958">
    <property type="entry name" value="ATP-DEPENDENT RNA HELICASE DBP3"/>
    <property type="match status" value="1"/>
</dbReference>
<evidence type="ECO:0000313" key="12">
    <source>
        <dbReference type="Proteomes" id="UP000237105"/>
    </source>
</evidence>
<keyword evidence="5" id="KW-0067">ATP-binding</keyword>
<dbReference type="PROSITE" id="PS51195">
    <property type="entry name" value="Q_MOTIF"/>
    <property type="match status" value="1"/>
</dbReference>
<dbReference type="InterPro" id="IPR027417">
    <property type="entry name" value="P-loop_NTPase"/>
</dbReference>
<accession>A0A2P5C9Q2</accession>
<dbReference type="SMART" id="SM00490">
    <property type="entry name" value="HELICc"/>
    <property type="match status" value="1"/>
</dbReference>
<dbReference type="Gene3D" id="3.40.50.300">
    <property type="entry name" value="P-loop containing nucleotide triphosphate hydrolases"/>
    <property type="match status" value="2"/>
</dbReference>
<dbReference type="Pfam" id="PF00271">
    <property type="entry name" value="Helicase_C"/>
    <property type="match status" value="1"/>
</dbReference>
<dbReference type="PROSITE" id="PS51194">
    <property type="entry name" value="HELICASE_CTER"/>
    <property type="match status" value="1"/>
</dbReference>
<evidence type="ECO:0000256" key="7">
    <source>
        <dbReference type="PROSITE-ProRule" id="PRU00552"/>
    </source>
</evidence>
<dbReference type="Proteomes" id="UP000237105">
    <property type="component" value="Unassembled WGS sequence"/>
</dbReference>
<evidence type="ECO:0000313" key="11">
    <source>
        <dbReference type="EMBL" id="PON57778.1"/>
    </source>
</evidence>
<dbReference type="InterPro" id="IPR014014">
    <property type="entry name" value="RNA_helicase_DEAD_Q_motif"/>
</dbReference>
<keyword evidence="11" id="KW-0648">Protein biosynthesis</keyword>
<dbReference type="InterPro" id="IPR011545">
    <property type="entry name" value="DEAD/DEAH_box_helicase_dom"/>
</dbReference>
<dbReference type="GO" id="GO:0003724">
    <property type="term" value="F:RNA helicase activity"/>
    <property type="evidence" value="ECO:0007669"/>
    <property type="project" value="UniProtKB-EC"/>
</dbReference>
<dbReference type="GO" id="GO:0003743">
    <property type="term" value="F:translation initiation factor activity"/>
    <property type="evidence" value="ECO:0007669"/>
    <property type="project" value="UniProtKB-KW"/>
</dbReference>
<feature type="short sequence motif" description="Q motif" evidence="7">
    <location>
        <begin position="38"/>
        <end position="66"/>
    </location>
</feature>
<dbReference type="EMBL" id="JXTB01000156">
    <property type="protein sequence ID" value="PON57778.1"/>
    <property type="molecule type" value="Genomic_DNA"/>
</dbReference>
<keyword evidence="6" id="KW-0694">RNA-binding</keyword>
<evidence type="ECO:0000256" key="5">
    <source>
        <dbReference type="ARBA" id="ARBA00022840"/>
    </source>
</evidence>
<evidence type="ECO:0000256" key="6">
    <source>
        <dbReference type="ARBA" id="ARBA00022884"/>
    </source>
</evidence>
<dbReference type="PROSITE" id="PS51192">
    <property type="entry name" value="HELICASE_ATP_BIND_1"/>
    <property type="match status" value="1"/>
</dbReference>
<dbReference type="EC" id="3.6.4.13" evidence="1"/>
<dbReference type="GO" id="GO:0003723">
    <property type="term" value="F:RNA binding"/>
    <property type="evidence" value="ECO:0007669"/>
    <property type="project" value="UniProtKB-KW"/>
</dbReference>
<dbReference type="InterPro" id="IPR014001">
    <property type="entry name" value="Helicase_ATP-bd"/>
</dbReference>
<keyword evidence="2" id="KW-0547">Nucleotide-binding</keyword>
<dbReference type="AlphaFoldDB" id="A0A2P5C9Q2"/>
<dbReference type="GO" id="GO:0016787">
    <property type="term" value="F:hydrolase activity"/>
    <property type="evidence" value="ECO:0007669"/>
    <property type="project" value="UniProtKB-KW"/>
</dbReference>
<organism evidence="11 12">
    <name type="scientific">Parasponia andersonii</name>
    <name type="common">Sponia andersonii</name>
    <dbReference type="NCBI Taxonomy" id="3476"/>
    <lineage>
        <taxon>Eukaryota</taxon>
        <taxon>Viridiplantae</taxon>
        <taxon>Streptophyta</taxon>
        <taxon>Embryophyta</taxon>
        <taxon>Tracheophyta</taxon>
        <taxon>Spermatophyta</taxon>
        <taxon>Magnoliopsida</taxon>
        <taxon>eudicotyledons</taxon>
        <taxon>Gunneridae</taxon>
        <taxon>Pentapetalae</taxon>
        <taxon>rosids</taxon>
        <taxon>fabids</taxon>
        <taxon>Rosales</taxon>
        <taxon>Cannabaceae</taxon>
        <taxon>Parasponia</taxon>
    </lineage>
</organism>
<keyword evidence="11" id="KW-0396">Initiation factor</keyword>
<keyword evidence="3" id="KW-0378">Hydrolase</keyword>
<feature type="domain" description="Helicase C-terminal" evidence="9">
    <location>
        <begin position="240"/>
        <end position="405"/>
    </location>
</feature>
<evidence type="ECO:0000256" key="1">
    <source>
        <dbReference type="ARBA" id="ARBA00012552"/>
    </source>
</evidence>
<feature type="domain" description="Helicase ATP-binding" evidence="8">
    <location>
        <begin position="69"/>
        <end position="234"/>
    </location>
</feature>
<dbReference type="SUPFAM" id="SSF52540">
    <property type="entry name" value="P-loop containing nucleoside triphosphate hydrolases"/>
    <property type="match status" value="2"/>
</dbReference>
<dbReference type="SMART" id="SM00487">
    <property type="entry name" value="DEXDc"/>
    <property type="match status" value="1"/>
</dbReference>
<sequence length="416" mass="47110">MAGLAPEGSQFDGRQYGDKLNELFDGQDFFKSYDEACESFDSMGLKENLLRGIYAYGLRKPFPIQQKGIIPFCKGLDVIEQALSGTGKTTTLCCGVLQQIEYDIKECQGLVLAPTRELAQQIEEVMREVGDYLGVKAYACVGEDQPILSSGVHVVVGTPGHVLDLLRKHSLRLDYIKIFLLDEADDMLSKGLKDQICDIFQLLPKNIQVGLFSATISTEALEMARKFMNNPVRVLDTLEGVKQFYVHVDKEEWKLETLCDFYETLDITGSVIFVNTQRKVDWLSDKMKSIGHTTVSATRKDMDRNTKDMIMREFQSESCRGLITTDDHLLACCDINIDVQQVSLVLNYDLPTRPEDYMHRIGRFGRRGGLVINFITKDDEWIISDINKLYDVVIEELPSNIADLFPQKEKNVANLL</sequence>
<evidence type="ECO:0000256" key="2">
    <source>
        <dbReference type="ARBA" id="ARBA00022741"/>
    </source>
</evidence>
<keyword evidence="12" id="KW-1185">Reference proteome</keyword>
<dbReference type="OrthoDB" id="10281175at2759"/>
<dbReference type="Pfam" id="PF00270">
    <property type="entry name" value="DEAD"/>
    <property type="match status" value="1"/>
</dbReference>
<keyword evidence="4" id="KW-0347">Helicase</keyword>
<dbReference type="STRING" id="3476.A0A2P5C9Q2"/>
<dbReference type="CDD" id="cd18787">
    <property type="entry name" value="SF2_C_DEAD"/>
    <property type="match status" value="1"/>
</dbReference>